<reference evidence="1" key="1">
    <citation type="journal article" date="2014" name="Front. Microbiol.">
        <title>High frequency of phylogenetically diverse reductive dehalogenase-homologous genes in deep subseafloor sedimentary metagenomes.</title>
        <authorList>
            <person name="Kawai M."/>
            <person name="Futagami T."/>
            <person name="Toyoda A."/>
            <person name="Takaki Y."/>
            <person name="Nishi S."/>
            <person name="Hori S."/>
            <person name="Arai W."/>
            <person name="Tsubouchi T."/>
            <person name="Morono Y."/>
            <person name="Uchiyama I."/>
            <person name="Ito T."/>
            <person name="Fujiyama A."/>
            <person name="Inagaki F."/>
            <person name="Takami H."/>
        </authorList>
    </citation>
    <scope>NUCLEOTIDE SEQUENCE</scope>
    <source>
        <strain evidence="1">Expedition CK06-06</strain>
    </source>
</reference>
<dbReference type="EMBL" id="BARU01000657">
    <property type="protein sequence ID" value="GAH23430.1"/>
    <property type="molecule type" value="Genomic_DNA"/>
</dbReference>
<gene>
    <name evidence="1" type="ORF">S03H2_02062</name>
</gene>
<name>X1ESZ7_9ZZZZ</name>
<evidence type="ECO:0000313" key="1">
    <source>
        <dbReference type="EMBL" id="GAH23430.1"/>
    </source>
</evidence>
<feature type="non-terminal residue" evidence="1">
    <location>
        <position position="72"/>
    </location>
</feature>
<organism evidence="1">
    <name type="scientific">marine sediment metagenome</name>
    <dbReference type="NCBI Taxonomy" id="412755"/>
    <lineage>
        <taxon>unclassified sequences</taxon>
        <taxon>metagenomes</taxon>
        <taxon>ecological metagenomes</taxon>
    </lineage>
</organism>
<accession>X1ESZ7</accession>
<sequence>MVGSIGVSYGLEEARREFWEAWNGLSQVHTQKELEAQSEKMWAARKRLLKVDPEFRAMIKAREDKANAEAEE</sequence>
<comment type="caution">
    <text evidence="1">The sequence shown here is derived from an EMBL/GenBank/DDBJ whole genome shotgun (WGS) entry which is preliminary data.</text>
</comment>
<protein>
    <submittedName>
        <fullName evidence="1">Uncharacterized protein</fullName>
    </submittedName>
</protein>
<proteinExistence type="predicted"/>
<dbReference type="AlphaFoldDB" id="X1ESZ7"/>